<dbReference type="EMBL" id="CCYD01002939">
    <property type="protein sequence ID" value="CEG48574.1"/>
    <property type="molecule type" value="Genomic_DNA"/>
</dbReference>
<dbReference type="AlphaFoldDB" id="A0A0P1B2B3"/>
<accession>A0A0P1B2B3</accession>
<name>A0A0P1B2B3_PLAHL</name>
<sequence>MGGPPTSRDGNYQNFGRNGDAINVAIEGGWNTGSLRSESVMDISFVKEKASDL</sequence>
<dbReference type="RefSeq" id="XP_024584943.1">
    <property type="nucleotide sequence ID" value="XM_024719666.1"/>
</dbReference>
<evidence type="ECO:0000313" key="2">
    <source>
        <dbReference type="Proteomes" id="UP000054928"/>
    </source>
</evidence>
<keyword evidence="2" id="KW-1185">Reference proteome</keyword>
<protein>
    <submittedName>
        <fullName evidence="1">Uncharacterized protein</fullName>
    </submittedName>
</protein>
<dbReference type="Proteomes" id="UP000054928">
    <property type="component" value="Unassembled WGS sequence"/>
</dbReference>
<proteinExistence type="predicted"/>
<reference evidence="2" key="1">
    <citation type="submission" date="2014-09" db="EMBL/GenBank/DDBJ databases">
        <authorList>
            <person name="Sharma Rahul"/>
            <person name="Thines Marco"/>
        </authorList>
    </citation>
    <scope>NUCLEOTIDE SEQUENCE [LARGE SCALE GENOMIC DNA]</scope>
</reference>
<evidence type="ECO:0000313" key="1">
    <source>
        <dbReference type="EMBL" id="CEG48574.1"/>
    </source>
</evidence>
<dbReference type="GeneID" id="36401445"/>
<organism evidence="1 2">
    <name type="scientific">Plasmopara halstedii</name>
    <name type="common">Downy mildew of sunflower</name>
    <dbReference type="NCBI Taxonomy" id="4781"/>
    <lineage>
        <taxon>Eukaryota</taxon>
        <taxon>Sar</taxon>
        <taxon>Stramenopiles</taxon>
        <taxon>Oomycota</taxon>
        <taxon>Peronosporomycetes</taxon>
        <taxon>Peronosporales</taxon>
        <taxon>Peronosporaceae</taxon>
        <taxon>Plasmopara</taxon>
    </lineage>
</organism>